<reference evidence="1 2" key="1">
    <citation type="submission" date="2019-03" db="EMBL/GenBank/DDBJ databases">
        <title>Single cell metagenomics reveals metabolic interactions within the superorganism composed of flagellate Streblomastix strix and complex community of Bacteroidetes bacteria on its surface.</title>
        <authorList>
            <person name="Treitli S.C."/>
            <person name="Kolisko M."/>
            <person name="Husnik F."/>
            <person name="Keeling P."/>
            <person name="Hampl V."/>
        </authorList>
    </citation>
    <scope>NUCLEOTIDE SEQUENCE [LARGE SCALE GENOMIC DNA]</scope>
    <source>
        <strain evidence="1">ST1C</strain>
    </source>
</reference>
<dbReference type="Proteomes" id="UP000324800">
    <property type="component" value="Unassembled WGS sequence"/>
</dbReference>
<sequence>MHIVQLDTDSLTLAISGDKNREPEQRFDAKVKDIEFYNKNQGFFYFEDNQRKILRVHIEKYRLNCIALSPKNYITNDDCGDVSLVAKHVILRQNLQIFEQTFVDNFKSGTVMKGTNTILAQKNKIMSRLSMTKNRISRSLIQMLKIPFESIFLLLSAKITVELETLESLLIDWKGIWKLSTKQASNMLANQNYENVLLLTSSASTKCSLIHIVIIEYKISQYSDNVEDIDQLHIDWHAIFKPIWEAAIKYACESKICH</sequence>
<organism evidence="1 2">
    <name type="scientific">Streblomastix strix</name>
    <dbReference type="NCBI Taxonomy" id="222440"/>
    <lineage>
        <taxon>Eukaryota</taxon>
        <taxon>Metamonada</taxon>
        <taxon>Preaxostyla</taxon>
        <taxon>Oxymonadida</taxon>
        <taxon>Streblomastigidae</taxon>
        <taxon>Streblomastix</taxon>
    </lineage>
</organism>
<dbReference type="AlphaFoldDB" id="A0A5J4VAP9"/>
<dbReference type="EMBL" id="SNRW01008394">
    <property type="protein sequence ID" value="KAA6379596.1"/>
    <property type="molecule type" value="Genomic_DNA"/>
</dbReference>
<accession>A0A5J4VAP9</accession>
<name>A0A5J4VAP9_9EUKA</name>
<gene>
    <name evidence="1" type="ORF">EZS28_024877</name>
</gene>
<evidence type="ECO:0000313" key="1">
    <source>
        <dbReference type="EMBL" id="KAA6379596.1"/>
    </source>
</evidence>
<dbReference type="OrthoDB" id="108321at2759"/>
<evidence type="ECO:0000313" key="2">
    <source>
        <dbReference type="Proteomes" id="UP000324800"/>
    </source>
</evidence>
<comment type="caution">
    <text evidence="1">The sequence shown here is derived from an EMBL/GenBank/DDBJ whole genome shotgun (WGS) entry which is preliminary data.</text>
</comment>
<protein>
    <submittedName>
        <fullName evidence="1">Uncharacterized protein</fullName>
    </submittedName>
</protein>
<proteinExistence type="predicted"/>